<reference evidence="1 2" key="1">
    <citation type="submission" date="2015-09" db="EMBL/GenBank/DDBJ databases">
        <title>A metagenomics-based metabolic model of nitrate-dependent anaerobic oxidation of methane by Methanoperedens-like archaea.</title>
        <authorList>
            <person name="Arshad A."/>
            <person name="Speth D.R."/>
            <person name="De Graaf R.M."/>
            <person name="Op Den Camp H.J."/>
            <person name="Jetten M.S."/>
            <person name="Welte C.U."/>
        </authorList>
    </citation>
    <scope>NUCLEOTIDE SEQUENCE [LARGE SCALE GENOMIC DNA]</scope>
</reference>
<dbReference type="EMBL" id="LKCM01000119">
    <property type="protein sequence ID" value="KPQ43947.1"/>
    <property type="molecule type" value="Genomic_DNA"/>
</dbReference>
<sequence length="137" mass="15588">MKNPIKKLFVEYEKAFNALDVEKQVPFFAEHFISAGPKGSIALERDEFAKMAGKAAEFYRSVGQTSAKILSMEETEISNEYSMVKVHWGVTFEKTGNKLIEFDVTYFIQKTGPEPKIIMFIAHQDEERAMKELGLLG</sequence>
<evidence type="ECO:0008006" key="3">
    <source>
        <dbReference type="Google" id="ProtNLM"/>
    </source>
</evidence>
<proteinExistence type="predicted"/>
<accession>A0A0P7ZJG1</accession>
<dbReference type="InterPro" id="IPR032710">
    <property type="entry name" value="NTF2-like_dom_sf"/>
</dbReference>
<dbReference type="Proteomes" id="UP000050360">
    <property type="component" value="Unassembled WGS sequence"/>
</dbReference>
<name>A0A0P7ZJG1_9EURY</name>
<protein>
    <recommendedName>
        <fullName evidence="3">SnoaL-like domain protein</fullName>
    </recommendedName>
</protein>
<dbReference type="AlphaFoldDB" id="A0A0P7ZJG1"/>
<dbReference type="SUPFAM" id="SSF54427">
    <property type="entry name" value="NTF2-like"/>
    <property type="match status" value="1"/>
</dbReference>
<evidence type="ECO:0000313" key="2">
    <source>
        <dbReference type="Proteomes" id="UP000050360"/>
    </source>
</evidence>
<comment type="caution">
    <text evidence="1">The sequence shown here is derived from an EMBL/GenBank/DDBJ whole genome shotgun (WGS) entry which is preliminary data.</text>
</comment>
<organism evidence="1 2">
    <name type="scientific">Candidatus Methanoperedens nitratireducens</name>
    <dbReference type="NCBI Taxonomy" id="1392998"/>
    <lineage>
        <taxon>Archaea</taxon>
        <taxon>Methanobacteriati</taxon>
        <taxon>Methanobacteriota</taxon>
        <taxon>Stenosarchaea group</taxon>
        <taxon>Methanomicrobia</taxon>
        <taxon>Methanosarcinales</taxon>
        <taxon>ANME-2 cluster</taxon>
        <taxon>Candidatus Methanoperedentaceae</taxon>
        <taxon>Candidatus Methanoperedens</taxon>
    </lineage>
</organism>
<gene>
    <name evidence="1" type="ORF">MPEBLZ_01478</name>
</gene>
<evidence type="ECO:0000313" key="1">
    <source>
        <dbReference type="EMBL" id="KPQ43947.1"/>
    </source>
</evidence>
<dbReference type="Gene3D" id="3.10.450.50">
    <property type="match status" value="1"/>
</dbReference>